<name>M0HL35_HALEO</name>
<evidence type="ECO:0000313" key="3">
    <source>
        <dbReference type="EMBL" id="ELZ84432.1"/>
    </source>
</evidence>
<dbReference type="RefSeq" id="WP_008324992.1">
    <property type="nucleotide sequence ID" value="NZ_AOLK01000020.1"/>
</dbReference>
<dbReference type="SUPFAM" id="SSF46785">
    <property type="entry name" value="Winged helix' DNA-binding domain"/>
    <property type="match status" value="1"/>
</dbReference>
<comment type="caution">
    <text evidence="3">The sequence shown here is derived from an EMBL/GenBank/DDBJ whole genome shotgun (WGS) entry which is preliminary data.</text>
</comment>
<dbReference type="STRING" id="1230453.C453_12836"/>
<evidence type="ECO:0000256" key="1">
    <source>
        <dbReference type="SAM" id="MobiDB-lite"/>
    </source>
</evidence>
<dbReference type="Proteomes" id="UP000011612">
    <property type="component" value="Unassembled WGS sequence"/>
</dbReference>
<dbReference type="InterPro" id="IPR036390">
    <property type="entry name" value="WH_DNA-bd_sf"/>
</dbReference>
<feature type="region of interest" description="Disordered" evidence="1">
    <location>
        <begin position="1"/>
        <end position="23"/>
    </location>
</feature>
<gene>
    <name evidence="3" type="ORF">C453_12836</name>
</gene>
<feature type="domain" description="Transcription regulator PadR N-terminal" evidence="2">
    <location>
        <begin position="35"/>
        <end position="102"/>
    </location>
</feature>
<protein>
    <submittedName>
        <fullName evidence="3">PadR family transcriptional regulator</fullName>
    </submittedName>
</protein>
<proteinExistence type="predicted"/>
<dbReference type="PATRIC" id="fig|1230453.4.peg.2537"/>
<sequence>MSTKDNSPDKSTGTNCRNARNQPHASDLTHFQVNILIILAEEDKYGLAIKRDLETYYGTEVNHGRLYPNLDDLVEMGLVEKTELDKRTNNYSLTSAGEHLLRNRAQYLVGSLDLEVSPRGESESNAVATDGGEM</sequence>
<evidence type="ECO:0000259" key="2">
    <source>
        <dbReference type="Pfam" id="PF03551"/>
    </source>
</evidence>
<keyword evidence="4" id="KW-1185">Reference proteome</keyword>
<reference evidence="3 4" key="1">
    <citation type="journal article" date="2014" name="PLoS Genet.">
        <title>Phylogenetically driven sequencing of extremely halophilic archaea reveals strategies for static and dynamic osmo-response.</title>
        <authorList>
            <person name="Becker E.A."/>
            <person name="Seitzer P.M."/>
            <person name="Tritt A."/>
            <person name="Larsen D."/>
            <person name="Krusor M."/>
            <person name="Yao A.I."/>
            <person name="Wu D."/>
            <person name="Madern D."/>
            <person name="Eisen J.A."/>
            <person name="Darling A.E."/>
            <person name="Facciotti M.T."/>
        </authorList>
    </citation>
    <scope>NUCLEOTIDE SEQUENCE [LARGE SCALE GENOMIC DNA]</scope>
    <source>
        <strain evidence="3 4">ATCC BAA-1513</strain>
    </source>
</reference>
<evidence type="ECO:0000313" key="4">
    <source>
        <dbReference type="Proteomes" id="UP000011612"/>
    </source>
</evidence>
<dbReference type="InterPro" id="IPR005149">
    <property type="entry name" value="Tscrpt_reg_PadR_N"/>
</dbReference>
<accession>M0HL35</accession>
<dbReference type="Pfam" id="PF03551">
    <property type="entry name" value="PadR"/>
    <property type="match status" value="1"/>
</dbReference>
<organism evidence="3 4">
    <name type="scientific">Haloferax elongans ATCC BAA-1513</name>
    <dbReference type="NCBI Taxonomy" id="1230453"/>
    <lineage>
        <taxon>Archaea</taxon>
        <taxon>Methanobacteriati</taxon>
        <taxon>Methanobacteriota</taxon>
        <taxon>Stenosarchaea group</taxon>
        <taxon>Halobacteria</taxon>
        <taxon>Halobacteriales</taxon>
        <taxon>Haloferacaceae</taxon>
        <taxon>Haloferax</taxon>
    </lineage>
</organism>
<dbReference type="AlphaFoldDB" id="M0HL35"/>
<dbReference type="Gene3D" id="1.10.10.10">
    <property type="entry name" value="Winged helix-like DNA-binding domain superfamily/Winged helix DNA-binding domain"/>
    <property type="match status" value="1"/>
</dbReference>
<dbReference type="InterPro" id="IPR036388">
    <property type="entry name" value="WH-like_DNA-bd_sf"/>
</dbReference>
<dbReference type="EMBL" id="AOLK01000020">
    <property type="protein sequence ID" value="ELZ84432.1"/>
    <property type="molecule type" value="Genomic_DNA"/>
</dbReference>